<gene>
    <name evidence="1" type="ORF">Mth01_25130</name>
</gene>
<accession>A0A8J3R998</accession>
<proteinExistence type="predicted"/>
<sequence length="81" mass="9319">MERRPLHVLPGYQACTFDLPDRVKPVSARLPRLVARGYPVGRTRTRESVIPFYVRFLELESPRTKTINEVIGLPELSVLFP</sequence>
<comment type="caution">
    <text evidence="1">The sequence shown here is derived from an EMBL/GenBank/DDBJ whole genome shotgun (WGS) entry which is preliminary data.</text>
</comment>
<protein>
    <submittedName>
        <fullName evidence="1">Uncharacterized protein</fullName>
    </submittedName>
</protein>
<organism evidence="1 2">
    <name type="scientific">Sphaerimonospora thailandensis</name>
    <dbReference type="NCBI Taxonomy" id="795644"/>
    <lineage>
        <taxon>Bacteria</taxon>
        <taxon>Bacillati</taxon>
        <taxon>Actinomycetota</taxon>
        <taxon>Actinomycetes</taxon>
        <taxon>Streptosporangiales</taxon>
        <taxon>Streptosporangiaceae</taxon>
        <taxon>Sphaerimonospora</taxon>
    </lineage>
</organism>
<dbReference type="AlphaFoldDB" id="A0A8J3R998"/>
<keyword evidence="2" id="KW-1185">Reference proteome</keyword>
<reference evidence="1" key="1">
    <citation type="submission" date="2021-01" db="EMBL/GenBank/DDBJ databases">
        <title>Whole genome shotgun sequence of Sphaerimonospora thailandensis NBRC 107569.</title>
        <authorList>
            <person name="Komaki H."/>
            <person name="Tamura T."/>
        </authorList>
    </citation>
    <scope>NUCLEOTIDE SEQUENCE</scope>
    <source>
        <strain evidence="1">NBRC 107569</strain>
    </source>
</reference>
<dbReference type="Proteomes" id="UP000610966">
    <property type="component" value="Unassembled WGS sequence"/>
</dbReference>
<evidence type="ECO:0000313" key="1">
    <source>
        <dbReference type="EMBL" id="GIH70260.1"/>
    </source>
</evidence>
<evidence type="ECO:0000313" key="2">
    <source>
        <dbReference type="Proteomes" id="UP000610966"/>
    </source>
</evidence>
<dbReference type="EMBL" id="BOOG01000021">
    <property type="protein sequence ID" value="GIH70260.1"/>
    <property type="molecule type" value="Genomic_DNA"/>
</dbReference>
<name>A0A8J3R998_9ACTN</name>